<dbReference type="Proteomes" id="UP000218887">
    <property type="component" value="Unassembled WGS sequence"/>
</dbReference>
<accession>A0A2A2IES0</accession>
<dbReference type="RefSeq" id="WP_095654831.1">
    <property type="nucleotide sequence ID" value="NZ_NPOA01000004.1"/>
</dbReference>
<sequence length="81" mass="9707">MRYIIVDQFTNDDYVNIYVADDKENDFLEIEQDNELPDAYKLIEQFKKEYNINTIEFVLYDSGHVTQDGNNTEIYRRSIEA</sequence>
<reference evidence="1 2" key="1">
    <citation type="submission" date="2017-08" db="EMBL/GenBank/DDBJ databases">
        <title>Virgibacillus indicus sp. nov. and Virgibacillus profoundi sp. nov, two moderately halophilic bacteria isolated from marine sediment by using the Microfluidic Streak Plate.</title>
        <authorList>
            <person name="Xu B."/>
            <person name="Hu B."/>
            <person name="Wang J."/>
            <person name="Zhu Y."/>
            <person name="Huang L."/>
            <person name="Du W."/>
            <person name="Huang Y."/>
        </authorList>
    </citation>
    <scope>NUCLEOTIDE SEQUENCE [LARGE SCALE GENOMIC DNA]</scope>
    <source>
        <strain evidence="1 2">IO3-P3-H5</strain>
    </source>
</reference>
<comment type="caution">
    <text evidence="1">The sequence shown here is derived from an EMBL/GenBank/DDBJ whole genome shotgun (WGS) entry which is preliminary data.</text>
</comment>
<name>A0A2A2IES0_9BACI</name>
<proteinExistence type="predicted"/>
<organism evidence="1 2">
    <name type="scientific">Virgibacillus profundi</name>
    <dbReference type="NCBI Taxonomy" id="2024555"/>
    <lineage>
        <taxon>Bacteria</taxon>
        <taxon>Bacillati</taxon>
        <taxon>Bacillota</taxon>
        <taxon>Bacilli</taxon>
        <taxon>Bacillales</taxon>
        <taxon>Bacillaceae</taxon>
        <taxon>Virgibacillus</taxon>
    </lineage>
</organism>
<keyword evidence="2" id="KW-1185">Reference proteome</keyword>
<evidence type="ECO:0000313" key="1">
    <source>
        <dbReference type="EMBL" id="PAV30229.1"/>
    </source>
</evidence>
<dbReference type="AlphaFoldDB" id="A0A2A2IES0"/>
<evidence type="ECO:0000313" key="2">
    <source>
        <dbReference type="Proteomes" id="UP000218887"/>
    </source>
</evidence>
<protein>
    <submittedName>
        <fullName evidence="1">Uncharacterized protein</fullName>
    </submittedName>
</protein>
<gene>
    <name evidence="1" type="ORF">CIL05_07110</name>
</gene>
<dbReference type="EMBL" id="NPOA01000004">
    <property type="protein sequence ID" value="PAV30229.1"/>
    <property type="molecule type" value="Genomic_DNA"/>
</dbReference>